<keyword evidence="1" id="KW-0472">Membrane</keyword>
<proteinExistence type="predicted"/>
<protein>
    <submittedName>
        <fullName evidence="2">Uncharacterized protein</fullName>
    </submittedName>
</protein>
<keyword evidence="1" id="KW-1133">Transmembrane helix</keyword>
<accession>A0AAE9VXG5</accession>
<gene>
    <name evidence="2" type="ORF">A73_1</name>
</gene>
<name>A0AAE9VXG5_9CAUD</name>
<dbReference type="Proteomes" id="UP001223579">
    <property type="component" value="Segment"/>
</dbReference>
<keyword evidence="3" id="KW-1185">Reference proteome</keyword>
<keyword evidence="1" id="KW-0812">Transmembrane</keyword>
<evidence type="ECO:0000313" key="2">
    <source>
        <dbReference type="EMBL" id="WBF77689.1"/>
    </source>
</evidence>
<reference evidence="2 3" key="1">
    <citation type="submission" date="2022-11" db="EMBL/GenBank/DDBJ databases">
        <authorList>
            <person name="Cortes-Martin A."/>
            <person name="Buttimer C.T.H."/>
            <person name="Hill C."/>
        </authorList>
    </citation>
    <scope>NUCLEOTIDE SEQUENCE [LARGE SCALE GENOMIC DNA]</scope>
</reference>
<sequence>MTTQRGYAPQREAVLAHKRSKQARRYASLLMSVALLLDKTLFSLLSQNKFFLAFIARVWRGEC</sequence>
<evidence type="ECO:0000313" key="3">
    <source>
        <dbReference type="Proteomes" id="UP001223579"/>
    </source>
</evidence>
<feature type="transmembrane region" description="Helical" evidence="1">
    <location>
        <begin position="26"/>
        <end position="45"/>
    </location>
</feature>
<dbReference type="EMBL" id="OP778609">
    <property type="protein sequence ID" value="WBF77689.1"/>
    <property type="molecule type" value="Genomic_DNA"/>
</dbReference>
<organism evidence="2 3">
    <name type="scientific">Escherichia phage A73</name>
    <dbReference type="NCBI Taxonomy" id="3003819"/>
    <lineage>
        <taxon>Viruses</taxon>
        <taxon>Duplodnaviria</taxon>
        <taxon>Heunggongvirae</taxon>
        <taxon>Uroviricota</taxon>
        <taxon>Caudoviricetes</taxon>
        <taxon>Vequintavirinae</taxon>
        <taxon>Septuagintavirus</taxon>
        <taxon>Septuagintavirus A73</taxon>
    </lineage>
</organism>
<evidence type="ECO:0000256" key="1">
    <source>
        <dbReference type="SAM" id="Phobius"/>
    </source>
</evidence>